<dbReference type="AlphaFoldDB" id="A0A4Y6PLS2"/>
<dbReference type="InterPro" id="IPR016195">
    <property type="entry name" value="Pol/histidinol_Pase-like"/>
</dbReference>
<accession>A0A4Y6PLS2</accession>
<dbReference type="EMBL" id="CP041186">
    <property type="protein sequence ID" value="QDG49266.1"/>
    <property type="molecule type" value="Genomic_DNA"/>
</dbReference>
<reference evidence="3 4" key="1">
    <citation type="submission" date="2019-06" db="EMBL/GenBank/DDBJ databases">
        <title>Persicimonas caeni gen. nov., sp. nov., a predatory bacterium isolated from solar saltern.</title>
        <authorList>
            <person name="Wang S."/>
        </authorList>
    </citation>
    <scope>NUCLEOTIDE SEQUENCE [LARGE SCALE GENOMIC DNA]</scope>
    <source>
        <strain evidence="3 4">YN101</strain>
    </source>
</reference>
<keyword evidence="4" id="KW-1185">Reference proteome</keyword>
<organism evidence="3 4">
    <name type="scientific">Persicimonas caeni</name>
    <dbReference type="NCBI Taxonomy" id="2292766"/>
    <lineage>
        <taxon>Bacteria</taxon>
        <taxon>Deltaproteobacteria</taxon>
        <taxon>Bradymonadales</taxon>
        <taxon>Bradymonadaceae</taxon>
        <taxon>Persicimonas</taxon>
    </lineage>
</organism>
<dbReference type="OrthoDB" id="5525048at2"/>
<dbReference type="Proteomes" id="UP000315995">
    <property type="component" value="Chromosome"/>
</dbReference>
<evidence type="ECO:0000256" key="2">
    <source>
        <dbReference type="SAM" id="SignalP"/>
    </source>
</evidence>
<gene>
    <name evidence="3" type="ORF">FIV42_00500</name>
</gene>
<evidence type="ECO:0008006" key="5">
    <source>
        <dbReference type="Google" id="ProtNLM"/>
    </source>
</evidence>
<dbReference type="SUPFAM" id="SSF89550">
    <property type="entry name" value="PHP domain-like"/>
    <property type="match status" value="1"/>
</dbReference>
<feature type="chain" id="PRO_5030106031" description="Carboxypeptidase regulatory-like domain-containing protein" evidence="2">
    <location>
        <begin position="23"/>
        <end position="1224"/>
    </location>
</feature>
<evidence type="ECO:0000313" key="3">
    <source>
        <dbReference type="EMBL" id="QDG49266.1"/>
    </source>
</evidence>
<sequence>MNSTKRGLFTAIALAFLTLGGAAIYTACIPDGDSKAQLRAKRVTTRDELIGGPVALGEIGDYILENDQIRVVIEDVGYASGSGLFGGSLIDADLIHQNAKGDIFGGNGKDTFGEFFPAYFLEMLDPEEIEVINDGSDGKAAIVEVRGRGGEFVTMLRFINQAMINSYDAELGKVIQGVPADSDGEPLVTFSVRYILEPGARHVRVESTLENVSDSELTFPDRGIVSTIQSFMGIDLSGFSVPLGGVLGFGKLNSLFVPEIGYDLRWGLEDTYRTPIELPAFPGKITDFIGSSNTNGTNYGFIAGASEERNFVNNKSDIYGDTGPVDMLLLFYASGFGGVLTHDMPATLAPNETFTFTNYLIVGEGDVASLVDEALAIREIDTQRVAGRVVDDLSGEPVGENVSVLIYRAREDVSDPATNGCTVDGEGFEAKKPLVYSQAFTNKEGMFDFRLPTGHYCYRTRDRGRPLSDYVHFEVANKEVILKPEAKAYATIQARIVDQNGTPVPAKIMLVGTHEHREGMLKRHFLFDLEAGEPWRTTDMIPDTEDPATRKYLEAIDYASADGMVTMHARPNTYDVYFSRGTEYELVKREGVQLEPGKIKRLQISLERQMNPKGYLSGDFHMHARGSIDSGLDFNSRVVSIAAEGVEVVASTDHNHVSDYRPYIYRNELHPWLNSVVGVELTTFEFGHFNAFPLDYEVGSVNGGAVPWQRLPPQKIFDELRSHGAVSEEDTIIQINHPRDSILGYFGQYNVDPFTTEVTLPFQEASGQDKLIATLSTSSGNAYMRDCRKEDVDCRGDKDFESTFSWDFDAIEIFNGKHLEQLRHYRIPYGAGEWPEEVSSKIIETVCTDEFADELETYCDDNGIDTDACEHPLDGHSIDDWCSFDLDELHARYGKGDVMCDGDEVAFAGALDDWYNLLNYPRSFVRGDDMNPGEPVYKRYTATGNSDSHTDGKPEFRQPGSPRNYFYVGHDDPAQMQPAELARALKERRNIVTNGPFAAMKIADAGVGEEIKVDAGTVSIEVTVRAVDWVGADRFRIVANGEPTEIDDDETPTEYEFELDENGEFTTTVSVDIEKDTWFVLEVEGDNSMFPVYTPQEIPQVNFEAAIGSLAGSFGFGGSVEGLSPTEVFPLTPFAFTNPIWVVYDQGADTDGEFTPPAPPHRSCSQNQFQPGALLSADDFNKKKLRLDAVQMPFEVKPHKHTPFERAPGAQRDVRILFENWHTH</sequence>
<dbReference type="RefSeq" id="WP_141195765.1">
    <property type="nucleotide sequence ID" value="NZ_CP041186.1"/>
</dbReference>
<proteinExistence type="predicted"/>
<dbReference type="Gene3D" id="3.20.20.140">
    <property type="entry name" value="Metal-dependent hydrolases"/>
    <property type="match status" value="1"/>
</dbReference>
<evidence type="ECO:0000256" key="1">
    <source>
        <dbReference type="SAM" id="MobiDB-lite"/>
    </source>
</evidence>
<keyword evidence="2" id="KW-0732">Signal</keyword>
<feature type="region of interest" description="Disordered" evidence="1">
    <location>
        <begin position="940"/>
        <end position="963"/>
    </location>
</feature>
<accession>A0A5B8XZ94</accession>
<evidence type="ECO:0000313" key="4">
    <source>
        <dbReference type="Proteomes" id="UP000315995"/>
    </source>
</evidence>
<protein>
    <recommendedName>
        <fullName evidence="5">Carboxypeptidase regulatory-like domain-containing protein</fullName>
    </recommendedName>
</protein>
<feature type="signal peptide" evidence="2">
    <location>
        <begin position="1"/>
        <end position="22"/>
    </location>
</feature>
<name>A0A4Y6PLS2_PERCE</name>